<keyword evidence="3" id="KW-1185">Reference proteome</keyword>
<accession>Q1CZA2</accession>
<keyword evidence="1" id="KW-0812">Transmembrane</keyword>
<keyword evidence="1" id="KW-1133">Transmembrane helix</keyword>
<feature type="transmembrane region" description="Helical" evidence="1">
    <location>
        <begin position="264"/>
        <end position="282"/>
    </location>
</feature>
<dbReference type="AlphaFoldDB" id="Q1CZA2"/>
<feature type="transmembrane region" description="Helical" evidence="1">
    <location>
        <begin position="100"/>
        <end position="119"/>
    </location>
</feature>
<dbReference type="KEGG" id="mxa:MXAN_6140"/>
<organism evidence="2 3">
    <name type="scientific">Myxococcus xanthus (strain DK1622)</name>
    <dbReference type="NCBI Taxonomy" id="246197"/>
    <lineage>
        <taxon>Bacteria</taxon>
        <taxon>Pseudomonadati</taxon>
        <taxon>Myxococcota</taxon>
        <taxon>Myxococcia</taxon>
        <taxon>Myxococcales</taxon>
        <taxon>Cystobacterineae</taxon>
        <taxon>Myxococcaceae</taxon>
        <taxon>Myxococcus</taxon>
    </lineage>
</organism>
<feature type="transmembrane region" description="Helical" evidence="1">
    <location>
        <begin position="311"/>
        <end position="329"/>
    </location>
</feature>
<protein>
    <submittedName>
        <fullName evidence="2">Membrane protein</fullName>
    </submittedName>
</protein>
<evidence type="ECO:0000256" key="1">
    <source>
        <dbReference type="SAM" id="Phobius"/>
    </source>
</evidence>
<dbReference type="Proteomes" id="UP000002402">
    <property type="component" value="Chromosome"/>
</dbReference>
<sequence length="480" mass="53849">MVPSISDSSPGRVRHGLGAMALLLVVLIWGVFVVVPVWLQAAQVCFPNFDLGIYSQAVARLSLAEPNPWISARQVFIFNDHFDPILWVAHPLARIIPPMWAALVVEALFVLLTVAPLLWLHLKGLLSRNALVLLAVLLLLSPSMVEAMKFPVHPTTWSVLPWVLTGLAFHLRRQGLLLASLVLLFACKEEFAFGGVMLTLALFLRGERRLATFVGALSLAWLTWVYGLRPWLLGPTVDYTFRLRQGMEGGWFHYLSLRLAPPHVSRIGTLTLLFVPLGVWAWRERLRPDWTWLLVLLPMLGIRFLAMAWRFHYGVSVVAAALMGFLPVLRTRSPPWWVIASTSVVLLASNEPNLRKLTSTLVSPQTSPRHCPRTPERLASLSRGVDMLTQHSEGSALLSSNLVTLLAHRSEIYAVGGPQPDEGRVHEWVLVEKPPHGDVWPLTSTRVRELIDVWRTDASTQVIIDDENVFMARGRFTAHR</sequence>
<feature type="transmembrane region" description="Helical" evidence="1">
    <location>
        <begin position="125"/>
        <end position="145"/>
    </location>
</feature>
<feature type="transmembrane region" description="Helical" evidence="1">
    <location>
        <begin position="20"/>
        <end position="39"/>
    </location>
</feature>
<dbReference type="Pfam" id="PF09852">
    <property type="entry name" value="DUF2079"/>
    <property type="match status" value="1"/>
</dbReference>
<keyword evidence="1" id="KW-0472">Membrane</keyword>
<name>Q1CZA2_MYXXD</name>
<dbReference type="EMBL" id="CP000113">
    <property type="protein sequence ID" value="ABF86037.1"/>
    <property type="molecule type" value="Genomic_DNA"/>
</dbReference>
<evidence type="ECO:0000313" key="2">
    <source>
        <dbReference type="EMBL" id="ABF86037.1"/>
    </source>
</evidence>
<evidence type="ECO:0000313" key="3">
    <source>
        <dbReference type="Proteomes" id="UP000002402"/>
    </source>
</evidence>
<dbReference type="HOGENOM" id="CLU_567210_0_0_7"/>
<feature type="transmembrane region" description="Helical" evidence="1">
    <location>
        <begin position="210"/>
        <end position="228"/>
    </location>
</feature>
<proteinExistence type="predicted"/>
<feature type="transmembrane region" description="Helical" evidence="1">
    <location>
        <begin position="289"/>
        <end position="305"/>
    </location>
</feature>
<dbReference type="InterPro" id="IPR018650">
    <property type="entry name" value="STSV1_Orf64"/>
</dbReference>
<dbReference type="eggNOG" id="COG3463">
    <property type="taxonomic scope" value="Bacteria"/>
</dbReference>
<dbReference type="EnsemblBacteria" id="ABF86037">
    <property type="protein sequence ID" value="ABF86037"/>
    <property type="gene ID" value="MXAN_6140"/>
</dbReference>
<gene>
    <name evidence="2" type="ordered locus">MXAN_6140</name>
</gene>
<feature type="transmembrane region" description="Helical" evidence="1">
    <location>
        <begin position="177"/>
        <end position="203"/>
    </location>
</feature>
<reference evidence="2 3" key="1">
    <citation type="journal article" date="2006" name="Proc. Natl. Acad. Sci. U.S.A.">
        <title>Evolution of sensory complexity recorded in a myxobacterial genome.</title>
        <authorList>
            <person name="Goldman B.S."/>
            <person name="Nierman W.C."/>
            <person name="Kaiser D."/>
            <person name="Slater S.C."/>
            <person name="Durkin A.S."/>
            <person name="Eisen J.A."/>
            <person name="Ronning C.M."/>
            <person name="Barbazuk W.B."/>
            <person name="Blanchard M."/>
            <person name="Field C."/>
            <person name="Halling C."/>
            <person name="Hinkle G."/>
            <person name="Iartchuk O."/>
            <person name="Kim H.S."/>
            <person name="Mackenzie C."/>
            <person name="Madupu R."/>
            <person name="Miller N."/>
            <person name="Shvartsbeyn A."/>
            <person name="Sullivan S.A."/>
            <person name="Vaudin M."/>
            <person name="Wiegand R."/>
            <person name="Kaplan H.B."/>
        </authorList>
    </citation>
    <scope>NUCLEOTIDE SEQUENCE [LARGE SCALE GENOMIC DNA]</scope>
    <source>
        <strain evidence="3">DK1622</strain>
    </source>
</reference>